<proteinExistence type="predicted"/>
<dbReference type="EMBL" id="CDOI01000001">
    <property type="protein sequence ID" value="CEN43265.1"/>
    <property type="molecule type" value="Genomic_DNA"/>
</dbReference>
<feature type="compositionally biased region" description="Basic and acidic residues" evidence="1">
    <location>
        <begin position="105"/>
        <end position="125"/>
    </location>
</feature>
<organism evidence="3 5">
    <name type="scientific">Capnocytophaga canis</name>
    <dbReference type="NCBI Taxonomy" id="1848903"/>
    <lineage>
        <taxon>Bacteria</taxon>
        <taxon>Pseudomonadati</taxon>
        <taxon>Bacteroidota</taxon>
        <taxon>Flavobacteriia</taxon>
        <taxon>Flavobacteriales</taxon>
        <taxon>Flavobacteriaceae</taxon>
        <taxon>Capnocytophaga</taxon>
    </lineage>
</organism>
<protein>
    <submittedName>
        <fullName evidence="4">Energy transducer TonB</fullName>
    </submittedName>
    <submittedName>
        <fullName evidence="3">TonB family domain protein</fullName>
    </submittedName>
</protein>
<evidence type="ECO:0000313" key="4">
    <source>
        <dbReference type="EMBL" id="RIY37607.1"/>
    </source>
</evidence>
<dbReference type="RefSeq" id="WP_042342978.1">
    <property type="nucleotide sequence ID" value="NZ_BOQK01000031.1"/>
</dbReference>
<evidence type="ECO:0000256" key="1">
    <source>
        <dbReference type="SAM" id="MobiDB-lite"/>
    </source>
</evidence>
<dbReference type="AlphaFoldDB" id="A0A0B7HVA1"/>
<dbReference type="GeneID" id="97265344"/>
<feature type="compositionally biased region" description="Basic and acidic residues" evidence="1">
    <location>
        <begin position="132"/>
        <end position="144"/>
    </location>
</feature>
<reference evidence="4 6" key="2">
    <citation type="submission" date="2017-08" db="EMBL/GenBank/DDBJ databases">
        <title>Capnocytophaga canis 17-158 assembly.</title>
        <authorList>
            <person name="Gulvik C.A."/>
        </authorList>
    </citation>
    <scope>NUCLEOTIDE SEQUENCE [LARGE SCALE GENOMIC DNA]</scope>
    <source>
        <strain evidence="4 6">17-158</strain>
    </source>
</reference>
<accession>A0A0B7HVA1</accession>
<name>A0A0B7HVA1_9FLAO</name>
<reference evidence="3 5" key="1">
    <citation type="submission" date="2015-01" db="EMBL/GenBank/DDBJ databases">
        <authorList>
            <person name="MANFREDI Pablo"/>
        </authorList>
    </citation>
    <scope>NUCLEOTIDE SEQUENCE [LARGE SCALE GENOMIC DNA]</scope>
    <source>
        <strain evidence="3 5">CcD38</strain>
    </source>
</reference>
<feature type="transmembrane region" description="Helical" evidence="2">
    <location>
        <begin position="12"/>
        <end position="32"/>
    </location>
</feature>
<keyword evidence="2" id="KW-0812">Transmembrane</keyword>
<feature type="region of interest" description="Disordered" evidence="1">
    <location>
        <begin position="54"/>
        <end position="176"/>
    </location>
</feature>
<keyword evidence="5" id="KW-1185">Reference proteome</keyword>
<gene>
    <name evidence="3" type="ORF">CCAND38_10136</name>
    <name evidence="4" type="ORF">CKY20_02605</name>
</gene>
<evidence type="ECO:0000313" key="3">
    <source>
        <dbReference type="EMBL" id="CEN43265.1"/>
    </source>
</evidence>
<feature type="compositionally biased region" description="Polar residues" evidence="1">
    <location>
        <begin position="63"/>
        <end position="79"/>
    </location>
</feature>
<keyword evidence="2" id="KW-0472">Membrane</keyword>
<dbReference type="EMBL" id="NSDI01000002">
    <property type="protein sequence ID" value="RIY37607.1"/>
    <property type="molecule type" value="Genomic_DNA"/>
</dbReference>
<evidence type="ECO:0000256" key="2">
    <source>
        <dbReference type="SAM" id="Phobius"/>
    </source>
</evidence>
<feature type="compositionally biased region" description="Low complexity" evidence="1">
    <location>
        <begin position="146"/>
        <end position="164"/>
    </location>
</feature>
<dbReference type="Proteomes" id="UP000265497">
    <property type="component" value="Unassembled WGS sequence"/>
</dbReference>
<sequence length="285" mass="30556">MSIVDTKHKRKSLVITIFIMAITVFLLFFTGLKYLDPPPENGVDVIFGVDLMGSGQRTPPPSASRSESTRVEQPSQPQETKIEEVKENLLAQENTDEEVVATTNEPKKEEKKKDEPKKEKPKENPKPTASETPKETPKPSKEATDALSSILGAANAGGNATSGQGDDKVGGYKGDPNGDPYANSYYGAGGSGTSGKGWGLKGRSIQAEGKEIQNCNEEGVVVVQIEVDQNGNVVKATPGARGTTSREPCLLEAARKTAFKHKWNADSNAPARQVGFIVVNFKLGE</sequence>
<dbReference type="Proteomes" id="UP000045051">
    <property type="component" value="Unassembled WGS sequence"/>
</dbReference>
<keyword evidence="2" id="KW-1133">Transmembrane helix</keyword>
<evidence type="ECO:0000313" key="6">
    <source>
        <dbReference type="Proteomes" id="UP000265497"/>
    </source>
</evidence>
<evidence type="ECO:0000313" key="5">
    <source>
        <dbReference type="Proteomes" id="UP000045051"/>
    </source>
</evidence>